<sequence length="90" mass="10185">MIKKCQVPLSLSEICYDIFFSLYKYQVPFSPTTSMADKIEQPPHQFTEKLLPDILEKIKASYMDDVIPEIWSAAELEAAGGPQTKRSSSL</sequence>
<keyword evidence="2" id="KW-1185">Reference proteome</keyword>
<comment type="caution">
    <text evidence="1">The sequence shown here is derived from an EMBL/GenBank/DDBJ whole genome shotgun (WGS) entry which is preliminary data.</text>
</comment>
<reference evidence="1" key="1">
    <citation type="submission" date="2020-08" db="EMBL/GenBank/DDBJ databases">
        <title>Plant Genome Project.</title>
        <authorList>
            <person name="Zhang R.-G."/>
        </authorList>
    </citation>
    <scope>NUCLEOTIDE SEQUENCE</scope>
    <source>
        <strain evidence="1">WSP0</strain>
        <tissue evidence="1">Leaf</tissue>
    </source>
</reference>
<name>A0AAV6J057_9ERIC</name>
<protein>
    <submittedName>
        <fullName evidence="1">Uncharacterized protein</fullName>
    </submittedName>
</protein>
<organism evidence="1 2">
    <name type="scientific">Rhododendron griersonianum</name>
    <dbReference type="NCBI Taxonomy" id="479676"/>
    <lineage>
        <taxon>Eukaryota</taxon>
        <taxon>Viridiplantae</taxon>
        <taxon>Streptophyta</taxon>
        <taxon>Embryophyta</taxon>
        <taxon>Tracheophyta</taxon>
        <taxon>Spermatophyta</taxon>
        <taxon>Magnoliopsida</taxon>
        <taxon>eudicotyledons</taxon>
        <taxon>Gunneridae</taxon>
        <taxon>Pentapetalae</taxon>
        <taxon>asterids</taxon>
        <taxon>Ericales</taxon>
        <taxon>Ericaceae</taxon>
        <taxon>Ericoideae</taxon>
        <taxon>Rhodoreae</taxon>
        <taxon>Rhododendron</taxon>
    </lineage>
</organism>
<evidence type="ECO:0000313" key="1">
    <source>
        <dbReference type="EMBL" id="KAG5532974.1"/>
    </source>
</evidence>
<dbReference type="AlphaFoldDB" id="A0AAV6J057"/>
<proteinExistence type="predicted"/>
<gene>
    <name evidence="1" type="ORF">RHGRI_027276</name>
</gene>
<dbReference type="Proteomes" id="UP000823749">
    <property type="component" value="Chromosome 9"/>
</dbReference>
<dbReference type="EMBL" id="JACTNZ010000009">
    <property type="protein sequence ID" value="KAG5532974.1"/>
    <property type="molecule type" value="Genomic_DNA"/>
</dbReference>
<accession>A0AAV6J057</accession>
<evidence type="ECO:0000313" key="2">
    <source>
        <dbReference type="Proteomes" id="UP000823749"/>
    </source>
</evidence>